<reference evidence="2 3" key="1">
    <citation type="submission" date="2018-07" db="EMBL/GenBank/DDBJ databases">
        <title>A high quality draft genome assembly of the barn swallow (H. rustica rustica).</title>
        <authorList>
            <person name="Formenti G."/>
            <person name="Chiara M."/>
            <person name="Poveda L."/>
            <person name="Francoijs K.-J."/>
            <person name="Bonisoli-Alquati A."/>
            <person name="Canova L."/>
            <person name="Gianfranceschi L."/>
            <person name="Horner D.S."/>
            <person name="Saino N."/>
        </authorList>
    </citation>
    <scope>NUCLEOTIDE SEQUENCE [LARGE SCALE GENOMIC DNA]</scope>
    <source>
        <strain evidence="2">Chelidonia</strain>
        <tissue evidence="2">Blood</tissue>
    </source>
</reference>
<evidence type="ECO:0000313" key="2">
    <source>
        <dbReference type="EMBL" id="RMC08219.1"/>
    </source>
</evidence>
<sequence length="97" mass="10496">MYLLPARAPGLEEIPALATEPRDGARETRKARKSSKFGIPNATSLDEHKVLASRSLLTSQQVRTEQDNANVRNATEKQPCNSALGQTGVILVTSVSH</sequence>
<name>A0A3M0K4T2_HIRRU</name>
<organism evidence="2 3">
    <name type="scientific">Hirundo rustica rustica</name>
    <dbReference type="NCBI Taxonomy" id="333673"/>
    <lineage>
        <taxon>Eukaryota</taxon>
        <taxon>Metazoa</taxon>
        <taxon>Chordata</taxon>
        <taxon>Craniata</taxon>
        <taxon>Vertebrata</taxon>
        <taxon>Euteleostomi</taxon>
        <taxon>Archelosauria</taxon>
        <taxon>Archosauria</taxon>
        <taxon>Dinosauria</taxon>
        <taxon>Saurischia</taxon>
        <taxon>Theropoda</taxon>
        <taxon>Coelurosauria</taxon>
        <taxon>Aves</taxon>
        <taxon>Neognathae</taxon>
        <taxon>Neoaves</taxon>
        <taxon>Telluraves</taxon>
        <taxon>Australaves</taxon>
        <taxon>Passeriformes</taxon>
        <taxon>Sylvioidea</taxon>
        <taxon>Hirundinidae</taxon>
        <taxon>Hirundo</taxon>
    </lineage>
</organism>
<proteinExistence type="predicted"/>
<dbReference type="Proteomes" id="UP000269221">
    <property type="component" value="Unassembled WGS sequence"/>
</dbReference>
<dbReference type="AlphaFoldDB" id="A0A3M0K4T2"/>
<comment type="caution">
    <text evidence="2">The sequence shown here is derived from an EMBL/GenBank/DDBJ whole genome shotgun (WGS) entry which is preliminary data.</text>
</comment>
<accession>A0A3M0K4T2</accession>
<protein>
    <submittedName>
        <fullName evidence="2">Uncharacterized protein</fullName>
    </submittedName>
</protein>
<gene>
    <name evidence="2" type="ORF">DUI87_14460</name>
</gene>
<evidence type="ECO:0000313" key="3">
    <source>
        <dbReference type="Proteomes" id="UP000269221"/>
    </source>
</evidence>
<evidence type="ECO:0000256" key="1">
    <source>
        <dbReference type="SAM" id="MobiDB-lite"/>
    </source>
</evidence>
<dbReference type="EMBL" id="QRBI01000117">
    <property type="protein sequence ID" value="RMC08219.1"/>
    <property type="molecule type" value="Genomic_DNA"/>
</dbReference>
<feature type="region of interest" description="Disordered" evidence="1">
    <location>
        <begin position="19"/>
        <end position="41"/>
    </location>
</feature>
<keyword evidence="3" id="KW-1185">Reference proteome</keyword>